<evidence type="ECO:0000313" key="1">
    <source>
        <dbReference type="EMBL" id="RKH38634.1"/>
    </source>
</evidence>
<dbReference type="PRINTS" id="PR00081">
    <property type="entry name" value="GDHRDH"/>
</dbReference>
<keyword evidence="2" id="KW-1185">Reference proteome</keyword>
<dbReference type="EMBL" id="RAWG01000189">
    <property type="protein sequence ID" value="RKH38634.1"/>
    <property type="molecule type" value="Genomic_DNA"/>
</dbReference>
<name>A0A3A8NGV6_9BACT</name>
<protein>
    <submittedName>
        <fullName evidence="1">SDR family NAD(P)-dependent oxidoreductase</fullName>
    </submittedName>
</protein>
<reference evidence="2" key="1">
    <citation type="submission" date="2018-09" db="EMBL/GenBank/DDBJ databases">
        <authorList>
            <person name="Livingstone P.G."/>
            <person name="Whitworth D.E."/>
        </authorList>
    </citation>
    <scope>NUCLEOTIDE SEQUENCE [LARGE SCALE GENOMIC DNA]</scope>
    <source>
        <strain evidence="2">CA040B</strain>
    </source>
</reference>
<organism evidence="1 2">
    <name type="scientific">Corallococcus sicarius</name>
    <dbReference type="NCBI Taxonomy" id="2316726"/>
    <lineage>
        <taxon>Bacteria</taxon>
        <taxon>Pseudomonadati</taxon>
        <taxon>Myxococcota</taxon>
        <taxon>Myxococcia</taxon>
        <taxon>Myxococcales</taxon>
        <taxon>Cystobacterineae</taxon>
        <taxon>Myxococcaceae</taxon>
        <taxon>Corallococcus</taxon>
    </lineage>
</organism>
<evidence type="ECO:0000313" key="2">
    <source>
        <dbReference type="Proteomes" id="UP000273405"/>
    </source>
</evidence>
<proteinExistence type="predicted"/>
<dbReference type="Gene3D" id="3.40.50.720">
    <property type="entry name" value="NAD(P)-binding Rossmann-like Domain"/>
    <property type="match status" value="1"/>
</dbReference>
<dbReference type="InterPro" id="IPR002347">
    <property type="entry name" value="SDR_fam"/>
</dbReference>
<dbReference type="PANTHER" id="PTHR43431">
    <property type="entry name" value="OXIDOREDUCTASE, SHORT CHAIN DEHYDROGENASE/REDUCTASE FAMILY (AFU_ORTHOLOGUE AFUA_5G14000)"/>
    <property type="match status" value="1"/>
</dbReference>
<dbReference type="InterPro" id="IPR036291">
    <property type="entry name" value="NAD(P)-bd_dom_sf"/>
</dbReference>
<dbReference type="AlphaFoldDB" id="A0A3A8NGV6"/>
<gene>
    <name evidence="1" type="ORF">D7X12_25805</name>
</gene>
<dbReference type="RefSeq" id="WP_120627939.1">
    <property type="nucleotide sequence ID" value="NZ_RAWG01000189.1"/>
</dbReference>
<dbReference type="Proteomes" id="UP000273405">
    <property type="component" value="Unassembled WGS sequence"/>
</dbReference>
<dbReference type="Pfam" id="PF00106">
    <property type="entry name" value="adh_short"/>
    <property type="match status" value="1"/>
</dbReference>
<sequence>MTSPLKPTAVVMGVGSEQGLGAALCRKFAAQGHHVLVAGRSGAKVSQVVQTLYARQGSGEAIVADATNEADVVRLFERAVSPGPGFAPVDLVVFNVGNNRQVPFRELDAALFEEFWRAGCFGGFLVGREAARRMVPLGRGTVLFTGASASLRGKPGFAQFAAAKAGLRMISQSMAREFGPQGLHVAHVVIDGGINGERLRSLAPQPVLPREDDGLLDSDAIAETYWQLHRQHRSAWTQEVDLRPFKESF</sequence>
<accession>A0A3A8NGV6</accession>
<dbReference type="PANTHER" id="PTHR43431:SF7">
    <property type="entry name" value="OXIDOREDUCTASE, SHORT CHAIN DEHYDROGENASE_REDUCTASE FAMILY (AFU_ORTHOLOGUE AFUA_5G14000)"/>
    <property type="match status" value="1"/>
</dbReference>
<comment type="caution">
    <text evidence="1">The sequence shown here is derived from an EMBL/GenBank/DDBJ whole genome shotgun (WGS) entry which is preliminary data.</text>
</comment>
<dbReference type="OrthoDB" id="5513072at2"/>
<dbReference type="SUPFAM" id="SSF51735">
    <property type="entry name" value="NAD(P)-binding Rossmann-fold domains"/>
    <property type="match status" value="1"/>
</dbReference>